<sequence>MSDDIQKRNVAHFVQEFEYELKDVSGKCINVDSGFGEITRNILLPALNQDAVMIGENKRKAKTTESYASENMVEYANRMHGIDELLRYETLDIQTKGLPEKYIAEFDHVFSFPVLHFCNDIRQGFENIYNMLRPGGTFFMLWVSSHDMFKILEIMAENKRFASYLYKYTASFLDLDRPQVKLKKLFRSVGFRIHHCSNRDMNFINTDPYVFLLTIMSAFTFLHEMPSDRVENFKNEFTWEYMKENKYTRAAGGRHIPSINSARTKIIE</sequence>
<dbReference type="Pfam" id="PF08241">
    <property type="entry name" value="Methyltransf_11"/>
    <property type="match status" value="1"/>
</dbReference>
<gene>
    <name evidence="2" type="ORF">ALC62_09277</name>
</gene>
<dbReference type="Gene3D" id="3.40.50.150">
    <property type="entry name" value="Vaccinia Virus protein VP39"/>
    <property type="match status" value="1"/>
</dbReference>
<dbReference type="Proteomes" id="UP000078542">
    <property type="component" value="Unassembled WGS sequence"/>
</dbReference>
<dbReference type="GO" id="GO:0008757">
    <property type="term" value="F:S-adenosylmethionine-dependent methyltransferase activity"/>
    <property type="evidence" value="ECO:0007669"/>
    <property type="project" value="InterPro"/>
</dbReference>
<keyword evidence="3" id="KW-1185">Reference proteome</keyword>
<name>A0A151IFR2_9HYME</name>
<evidence type="ECO:0000313" key="2">
    <source>
        <dbReference type="EMBL" id="KYN00039.1"/>
    </source>
</evidence>
<reference evidence="2 3" key="1">
    <citation type="submission" date="2016-03" db="EMBL/GenBank/DDBJ databases">
        <title>Cyphomyrmex costatus WGS genome.</title>
        <authorList>
            <person name="Nygaard S."/>
            <person name="Hu H."/>
            <person name="Boomsma J."/>
            <person name="Zhang G."/>
        </authorList>
    </citation>
    <scope>NUCLEOTIDE SEQUENCE [LARGE SCALE GENOMIC DNA]</scope>
    <source>
        <strain evidence="2">MS0001</strain>
        <tissue evidence="2">Whole body</tissue>
    </source>
</reference>
<accession>A0A151IFR2</accession>
<feature type="domain" description="Methyltransferase type 11" evidence="1">
    <location>
        <begin position="64"/>
        <end position="139"/>
    </location>
</feature>
<evidence type="ECO:0000313" key="3">
    <source>
        <dbReference type="Proteomes" id="UP000078542"/>
    </source>
</evidence>
<dbReference type="CDD" id="cd02440">
    <property type="entry name" value="AdoMet_MTases"/>
    <property type="match status" value="1"/>
</dbReference>
<dbReference type="InterPro" id="IPR029063">
    <property type="entry name" value="SAM-dependent_MTases_sf"/>
</dbReference>
<dbReference type="EMBL" id="KQ977771">
    <property type="protein sequence ID" value="KYN00039.1"/>
    <property type="molecule type" value="Genomic_DNA"/>
</dbReference>
<dbReference type="SUPFAM" id="SSF53335">
    <property type="entry name" value="S-adenosyl-L-methionine-dependent methyltransferases"/>
    <property type="match status" value="1"/>
</dbReference>
<evidence type="ECO:0000259" key="1">
    <source>
        <dbReference type="Pfam" id="PF08241"/>
    </source>
</evidence>
<proteinExistence type="predicted"/>
<organism evidence="2 3">
    <name type="scientific">Cyphomyrmex costatus</name>
    <dbReference type="NCBI Taxonomy" id="456900"/>
    <lineage>
        <taxon>Eukaryota</taxon>
        <taxon>Metazoa</taxon>
        <taxon>Ecdysozoa</taxon>
        <taxon>Arthropoda</taxon>
        <taxon>Hexapoda</taxon>
        <taxon>Insecta</taxon>
        <taxon>Pterygota</taxon>
        <taxon>Neoptera</taxon>
        <taxon>Endopterygota</taxon>
        <taxon>Hymenoptera</taxon>
        <taxon>Apocrita</taxon>
        <taxon>Aculeata</taxon>
        <taxon>Formicoidea</taxon>
        <taxon>Formicidae</taxon>
        <taxon>Myrmicinae</taxon>
        <taxon>Cyphomyrmex</taxon>
    </lineage>
</organism>
<dbReference type="AlphaFoldDB" id="A0A151IFR2"/>
<protein>
    <recommendedName>
        <fullName evidence="1">Methyltransferase type 11 domain-containing protein</fullName>
    </recommendedName>
</protein>
<dbReference type="InterPro" id="IPR013216">
    <property type="entry name" value="Methyltransf_11"/>
</dbReference>
<dbReference type="STRING" id="456900.A0A151IFR2"/>